<feature type="domain" description="ACT" evidence="13">
    <location>
        <begin position="316"/>
        <end position="389"/>
    </location>
</feature>
<dbReference type="InterPro" id="IPR002912">
    <property type="entry name" value="ACT_dom"/>
</dbReference>
<dbReference type="PANTHER" id="PTHR42938">
    <property type="entry name" value="FORMATE DEHYDROGENASE 1"/>
    <property type="match status" value="1"/>
</dbReference>
<dbReference type="Gene3D" id="3.30.70.260">
    <property type="match status" value="1"/>
</dbReference>
<dbReference type="PROSITE" id="PS51671">
    <property type="entry name" value="ACT"/>
    <property type="match status" value="1"/>
</dbReference>
<keyword evidence="15" id="KW-1185">Reference proteome</keyword>
<evidence type="ECO:0000256" key="7">
    <source>
        <dbReference type="ARBA" id="ARBA00023002"/>
    </source>
</evidence>
<evidence type="ECO:0000256" key="2">
    <source>
        <dbReference type="ARBA" id="ARBA00005216"/>
    </source>
</evidence>
<dbReference type="InterPro" id="IPR006140">
    <property type="entry name" value="D-isomer_DH_NAD-bd"/>
</dbReference>
<dbReference type="InterPro" id="IPR029752">
    <property type="entry name" value="D-isomer_DH_CS1"/>
</dbReference>
<evidence type="ECO:0000256" key="4">
    <source>
        <dbReference type="ARBA" id="ARBA00013001"/>
    </source>
</evidence>
<dbReference type="EMBL" id="JBHTOP010000004">
    <property type="protein sequence ID" value="MFD1671079.1"/>
    <property type="molecule type" value="Genomic_DNA"/>
</dbReference>
<evidence type="ECO:0000256" key="6">
    <source>
        <dbReference type="ARBA" id="ARBA00021582"/>
    </source>
</evidence>
<sequence>MYNIKTFNAIAPQGLAEFAEDYVINESDTPDAYLIRSVDLHDHKLPENLKCIARCGAGYNNIPLDKALENGTVAFNTPGGNANAVKELVIASMIIANRNIIDAATWAGQATAGADITLRTEQQKTKFNGTELLGKRLAVIGLGHVGSRVANAGVDLGMRVTGYDPYLSADAAWHISQNVKRAKTLDAALHNADFVTVHVPKNAETTGLIDAQELQVMKPNAVLLNFSRLGIVANQDAVTYLNNGRLRKYITDFSDDQILGHKDVTIMPHIGGSTVEAEINCARIAVAETQEFLETGNIRNSVNLPNVQSPFTSAFRFTLIHQNVPNMLGQISTIIAGEGVNIENLVNRAKDNYAYTMVDTNDLSAEQQYYLIDKLNNIPTVTRTRLIKNRA</sequence>
<dbReference type="EC" id="1.1.1.95" evidence="5"/>
<comment type="catalytic activity">
    <reaction evidence="10">
        <text>(R)-2-hydroxyglutarate + NAD(+) = 2-oxoglutarate + NADH + H(+)</text>
        <dbReference type="Rhea" id="RHEA:49612"/>
        <dbReference type="ChEBI" id="CHEBI:15378"/>
        <dbReference type="ChEBI" id="CHEBI:15801"/>
        <dbReference type="ChEBI" id="CHEBI:16810"/>
        <dbReference type="ChEBI" id="CHEBI:57540"/>
        <dbReference type="ChEBI" id="CHEBI:57945"/>
        <dbReference type="EC" id="1.1.1.399"/>
    </reaction>
</comment>
<evidence type="ECO:0000256" key="11">
    <source>
        <dbReference type="ARBA" id="ARBA00048731"/>
    </source>
</evidence>
<gene>
    <name evidence="14" type="ORF">ACFQ5M_03090</name>
</gene>
<organism evidence="14 15">
    <name type="scientific">Agrilactobacillus yilanensis</name>
    <dbReference type="NCBI Taxonomy" id="2485997"/>
    <lineage>
        <taxon>Bacteria</taxon>
        <taxon>Bacillati</taxon>
        <taxon>Bacillota</taxon>
        <taxon>Bacilli</taxon>
        <taxon>Lactobacillales</taxon>
        <taxon>Lactobacillaceae</taxon>
        <taxon>Agrilactobacillus</taxon>
    </lineage>
</organism>
<evidence type="ECO:0000256" key="1">
    <source>
        <dbReference type="ARBA" id="ARBA00003800"/>
    </source>
</evidence>
<proteinExistence type="inferred from homology"/>
<dbReference type="SUPFAM" id="SSF55021">
    <property type="entry name" value="ACT-like"/>
    <property type="match status" value="1"/>
</dbReference>
<reference evidence="15" key="1">
    <citation type="journal article" date="2019" name="Int. J. Syst. Evol. Microbiol.">
        <title>The Global Catalogue of Microorganisms (GCM) 10K type strain sequencing project: providing services to taxonomists for standard genome sequencing and annotation.</title>
        <authorList>
            <consortium name="The Broad Institute Genomics Platform"/>
            <consortium name="The Broad Institute Genome Sequencing Center for Infectious Disease"/>
            <person name="Wu L."/>
            <person name="Ma J."/>
        </authorList>
    </citation>
    <scope>NUCLEOTIDE SEQUENCE [LARGE SCALE GENOMIC DNA]</scope>
    <source>
        <strain evidence="15">CCM 8896</strain>
    </source>
</reference>
<dbReference type="CDD" id="cd04901">
    <property type="entry name" value="ACT_3PGDH"/>
    <property type="match status" value="1"/>
</dbReference>
<dbReference type="PROSITE" id="PS00065">
    <property type="entry name" value="D_2_HYDROXYACID_DH_1"/>
    <property type="match status" value="1"/>
</dbReference>
<dbReference type="Proteomes" id="UP001597267">
    <property type="component" value="Unassembled WGS sequence"/>
</dbReference>
<evidence type="ECO:0000256" key="9">
    <source>
        <dbReference type="ARBA" id="ARBA00030455"/>
    </source>
</evidence>
<evidence type="ECO:0000259" key="13">
    <source>
        <dbReference type="PROSITE" id="PS51671"/>
    </source>
</evidence>
<comment type="caution">
    <text evidence="14">The sequence shown here is derived from an EMBL/GenBank/DDBJ whole genome shotgun (WGS) entry which is preliminary data.</text>
</comment>
<dbReference type="RefSeq" id="WP_125714954.1">
    <property type="nucleotide sequence ID" value="NZ_JBHTOP010000004.1"/>
</dbReference>
<evidence type="ECO:0000313" key="14">
    <source>
        <dbReference type="EMBL" id="MFD1671079.1"/>
    </source>
</evidence>
<evidence type="ECO:0000256" key="3">
    <source>
        <dbReference type="ARBA" id="ARBA00005854"/>
    </source>
</evidence>
<dbReference type="InterPro" id="IPR045865">
    <property type="entry name" value="ACT-like_dom_sf"/>
</dbReference>
<evidence type="ECO:0000256" key="5">
    <source>
        <dbReference type="ARBA" id="ARBA00013143"/>
    </source>
</evidence>
<dbReference type="InterPro" id="IPR029753">
    <property type="entry name" value="D-isomer_DH_CS"/>
</dbReference>
<dbReference type="PANTHER" id="PTHR42938:SF47">
    <property type="entry name" value="HYDROXYPYRUVATE REDUCTASE"/>
    <property type="match status" value="1"/>
</dbReference>
<evidence type="ECO:0000256" key="8">
    <source>
        <dbReference type="ARBA" id="ARBA00023027"/>
    </source>
</evidence>
<name>A0ABW4J5Z3_9LACO</name>
<comment type="pathway">
    <text evidence="2">Amino-acid biosynthesis; L-serine biosynthesis; L-serine from 3-phospho-D-glycerate: step 1/3.</text>
</comment>
<evidence type="ECO:0000256" key="10">
    <source>
        <dbReference type="ARBA" id="ARBA00048126"/>
    </source>
</evidence>
<comment type="catalytic activity">
    <reaction evidence="11">
        <text>(2R)-3-phosphoglycerate + NAD(+) = 3-phosphooxypyruvate + NADH + H(+)</text>
        <dbReference type="Rhea" id="RHEA:12641"/>
        <dbReference type="ChEBI" id="CHEBI:15378"/>
        <dbReference type="ChEBI" id="CHEBI:18110"/>
        <dbReference type="ChEBI" id="CHEBI:57540"/>
        <dbReference type="ChEBI" id="CHEBI:57945"/>
        <dbReference type="ChEBI" id="CHEBI:58272"/>
        <dbReference type="EC" id="1.1.1.95"/>
    </reaction>
</comment>
<dbReference type="SUPFAM" id="SSF51735">
    <property type="entry name" value="NAD(P)-binding Rossmann-fold domains"/>
    <property type="match status" value="1"/>
</dbReference>
<protein>
    <recommendedName>
        <fullName evidence="6">D-3-phosphoglycerate dehydrogenase</fullName>
        <ecNumber evidence="4">1.1.1.399</ecNumber>
        <ecNumber evidence="5">1.1.1.95</ecNumber>
    </recommendedName>
    <alternativeName>
        <fullName evidence="9">2-oxoglutarate reductase</fullName>
    </alternativeName>
</protein>
<dbReference type="Pfam" id="PF00389">
    <property type="entry name" value="2-Hacid_dh"/>
    <property type="match status" value="1"/>
</dbReference>
<dbReference type="Pfam" id="PF02826">
    <property type="entry name" value="2-Hacid_dh_C"/>
    <property type="match status" value="1"/>
</dbReference>
<dbReference type="PROSITE" id="PS00670">
    <property type="entry name" value="D_2_HYDROXYACID_DH_2"/>
    <property type="match status" value="1"/>
</dbReference>
<evidence type="ECO:0000256" key="12">
    <source>
        <dbReference type="RuleBase" id="RU003719"/>
    </source>
</evidence>
<dbReference type="Gene3D" id="3.40.50.720">
    <property type="entry name" value="NAD(P)-binding Rossmann-like Domain"/>
    <property type="match status" value="2"/>
</dbReference>
<dbReference type="InterPro" id="IPR006139">
    <property type="entry name" value="D-isomer_2_OHA_DH_cat_dom"/>
</dbReference>
<accession>A0ABW4J5Z3</accession>
<dbReference type="EC" id="1.1.1.399" evidence="4"/>
<keyword evidence="7 12" id="KW-0560">Oxidoreductase</keyword>
<comment type="function">
    <text evidence="1">Catalyzes the reversible oxidation of 3-phospho-D-glycerate to 3-phosphonooxypyruvate, the first step of the phosphorylated L-serine biosynthesis pathway. Also catalyzes the reversible oxidation of 2-hydroxyglutarate to 2-oxoglutarate.</text>
</comment>
<comment type="similarity">
    <text evidence="3 12">Belongs to the D-isomer specific 2-hydroxyacid dehydrogenase family.</text>
</comment>
<dbReference type="CDD" id="cd12174">
    <property type="entry name" value="PGDH_like_3"/>
    <property type="match status" value="1"/>
</dbReference>
<dbReference type="InterPro" id="IPR036291">
    <property type="entry name" value="NAD(P)-bd_dom_sf"/>
</dbReference>
<evidence type="ECO:0000313" key="15">
    <source>
        <dbReference type="Proteomes" id="UP001597267"/>
    </source>
</evidence>
<dbReference type="SUPFAM" id="SSF52283">
    <property type="entry name" value="Formate/glycerate dehydrogenase catalytic domain-like"/>
    <property type="match status" value="1"/>
</dbReference>
<keyword evidence="8" id="KW-0520">NAD</keyword>